<feature type="region of interest" description="Disordered" evidence="1">
    <location>
        <begin position="1"/>
        <end position="106"/>
    </location>
</feature>
<reference evidence="3" key="1">
    <citation type="journal article" date="2017" name="Genome Biol.">
        <title>Comparative genomics reveals high biological diversity and specific adaptations in the industrially and medically important fungal genus Aspergillus.</title>
        <authorList>
            <person name="de Vries R.P."/>
            <person name="Riley R."/>
            <person name="Wiebenga A."/>
            <person name="Aguilar-Osorio G."/>
            <person name="Amillis S."/>
            <person name="Uchima C.A."/>
            <person name="Anderluh G."/>
            <person name="Asadollahi M."/>
            <person name="Askin M."/>
            <person name="Barry K."/>
            <person name="Battaglia E."/>
            <person name="Bayram O."/>
            <person name="Benocci T."/>
            <person name="Braus-Stromeyer S.A."/>
            <person name="Caldana C."/>
            <person name="Canovas D."/>
            <person name="Cerqueira G.C."/>
            <person name="Chen F."/>
            <person name="Chen W."/>
            <person name="Choi C."/>
            <person name="Clum A."/>
            <person name="Dos Santos R.A."/>
            <person name="Damasio A.R."/>
            <person name="Diallinas G."/>
            <person name="Emri T."/>
            <person name="Fekete E."/>
            <person name="Flipphi M."/>
            <person name="Freyberg S."/>
            <person name="Gallo A."/>
            <person name="Gournas C."/>
            <person name="Habgood R."/>
            <person name="Hainaut M."/>
            <person name="Harispe M.L."/>
            <person name="Henrissat B."/>
            <person name="Hilden K.S."/>
            <person name="Hope R."/>
            <person name="Hossain A."/>
            <person name="Karabika E."/>
            <person name="Karaffa L."/>
            <person name="Karanyi Z."/>
            <person name="Krasevec N."/>
            <person name="Kuo A."/>
            <person name="Kusch H."/>
            <person name="LaButti K."/>
            <person name="Lagendijk E.L."/>
            <person name="Lapidus A."/>
            <person name="Levasseur A."/>
            <person name="Lindquist E."/>
            <person name="Lipzen A."/>
            <person name="Logrieco A.F."/>
            <person name="MacCabe A."/>
            <person name="Maekelae M.R."/>
            <person name="Malavazi I."/>
            <person name="Melin P."/>
            <person name="Meyer V."/>
            <person name="Mielnichuk N."/>
            <person name="Miskei M."/>
            <person name="Molnar A.P."/>
            <person name="Mule G."/>
            <person name="Ngan C.Y."/>
            <person name="Orejas M."/>
            <person name="Orosz E."/>
            <person name="Ouedraogo J.P."/>
            <person name="Overkamp K.M."/>
            <person name="Park H.-S."/>
            <person name="Perrone G."/>
            <person name="Piumi F."/>
            <person name="Punt P.J."/>
            <person name="Ram A.F."/>
            <person name="Ramon A."/>
            <person name="Rauscher S."/>
            <person name="Record E."/>
            <person name="Riano-Pachon D.M."/>
            <person name="Robert V."/>
            <person name="Roehrig J."/>
            <person name="Ruller R."/>
            <person name="Salamov A."/>
            <person name="Salih N.S."/>
            <person name="Samson R.A."/>
            <person name="Sandor E."/>
            <person name="Sanguinetti M."/>
            <person name="Schuetze T."/>
            <person name="Sepcic K."/>
            <person name="Shelest E."/>
            <person name="Sherlock G."/>
            <person name="Sophianopoulou V."/>
            <person name="Squina F.M."/>
            <person name="Sun H."/>
            <person name="Susca A."/>
            <person name="Todd R.B."/>
            <person name="Tsang A."/>
            <person name="Unkles S.E."/>
            <person name="van de Wiele N."/>
            <person name="van Rossen-Uffink D."/>
            <person name="Oliveira J.V."/>
            <person name="Vesth T.C."/>
            <person name="Visser J."/>
            <person name="Yu J.-H."/>
            <person name="Zhou M."/>
            <person name="Andersen M.R."/>
            <person name="Archer D.B."/>
            <person name="Baker S.E."/>
            <person name="Benoit I."/>
            <person name="Brakhage A.A."/>
            <person name="Braus G.H."/>
            <person name="Fischer R."/>
            <person name="Frisvad J.C."/>
            <person name="Goldman G.H."/>
            <person name="Houbraken J."/>
            <person name="Oakley B."/>
            <person name="Pocsi I."/>
            <person name="Scazzocchio C."/>
            <person name="Seiboth B."/>
            <person name="vanKuyk P.A."/>
            <person name="Wortman J."/>
            <person name="Dyer P.S."/>
            <person name="Grigoriev I.V."/>
        </authorList>
    </citation>
    <scope>NUCLEOTIDE SEQUENCE [LARGE SCALE GENOMIC DNA]</scope>
    <source>
        <strain evidence="3">CBS 583.65</strain>
    </source>
</reference>
<feature type="compositionally biased region" description="Polar residues" evidence="1">
    <location>
        <begin position="1"/>
        <end position="19"/>
    </location>
</feature>
<sequence length="627" mass="67810">MSSRSGSADTFTQRSTSTVRPRRLLSFTDDEEDSIGRQPSSSGLSTMRSSELPSLRSRGATPSPRPSRTVSPIPKGHPSRVTQPNGSSQLGNSLGGFHPSGKYQDPFAESSRAAVDFLDASWSSLQGIASSLLGSDTTRPTSNGAPRSHTRKPSRPDYNSRIQPRTPSASTWGPSGLSTPEIGAGTQEDRQAMVQAKKMEALLLADTDPSWDLNSRRKRRDSNDRPARPDIDPDQDEEALVYVHQVQPTDSITGVTIRYGCQPAIFRKANGFWPTDSIQGRKTVLLPVDCCSVKGRPIQPQGNTDLLQEAPSRRSIEDPSGSSIVPAPSPASSKFPKDPERTSVDTEAESDQVWKHESWVQIDGFPAPVEIGRVARRALGFFPRTRRKSLCYSDTEPVRGREQAPIISTASSPIQPASPQHEHRSDRLHVGSPKPRIPGGPRPGGGHRRQRSGLELSGPGVGTLDRSTNLPGPAMDGLSKFFAQHLPTLAPKQAPPNFESLGENSSTVTSSNSNSLDNIGGAVEGWVRKMTARAKSSITDLQQGTSNQQDHGRPQESRRRGFGDLIELDDGMEPRNSSGLLSGPSWKPDSNRSSSSIANGANLRGRIPSASPSTSRTRTGFDRYKDD</sequence>
<dbReference type="Proteomes" id="UP000184073">
    <property type="component" value="Unassembled WGS sequence"/>
</dbReference>
<feature type="compositionally biased region" description="Low complexity" evidence="1">
    <location>
        <begin position="319"/>
        <end position="333"/>
    </location>
</feature>
<dbReference type="Gene3D" id="3.10.350.10">
    <property type="entry name" value="LysM domain"/>
    <property type="match status" value="1"/>
</dbReference>
<feature type="region of interest" description="Disordered" evidence="1">
    <location>
        <begin position="297"/>
        <end position="355"/>
    </location>
</feature>
<proteinExistence type="predicted"/>
<feature type="compositionally biased region" description="Low complexity" evidence="1">
    <location>
        <begin position="608"/>
        <end position="618"/>
    </location>
</feature>
<dbReference type="AlphaFoldDB" id="A0A1L9PZA8"/>
<feature type="region of interest" description="Disordered" evidence="1">
    <location>
        <begin position="534"/>
        <end position="627"/>
    </location>
</feature>
<feature type="compositionally biased region" description="Basic and acidic residues" evidence="1">
    <location>
        <begin position="550"/>
        <end position="562"/>
    </location>
</feature>
<feature type="compositionally biased region" description="Polar residues" evidence="1">
    <location>
        <begin position="406"/>
        <end position="418"/>
    </location>
</feature>
<feature type="compositionally biased region" description="Low complexity" evidence="1">
    <location>
        <begin position="504"/>
        <end position="515"/>
    </location>
</feature>
<dbReference type="GeneID" id="63723140"/>
<evidence type="ECO:0000313" key="2">
    <source>
        <dbReference type="EMBL" id="OJJ06805.1"/>
    </source>
</evidence>
<feature type="compositionally biased region" description="Basic and acidic residues" evidence="1">
    <location>
        <begin position="221"/>
        <end position="231"/>
    </location>
</feature>
<evidence type="ECO:0000313" key="3">
    <source>
        <dbReference type="Proteomes" id="UP000184073"/>
    </source>
</evidence>
<feature type="compositionally biased region" description="Low complexity" evidence="1">
    <location>
        <begin position="85"/>
        <end position="96"/>
    </location>
</feature>
<dbReference type="VEuPathDB" id="FungiDB:ASPVEDRAFT_140105"/>
<accession>A0A1L9PZA8</accession>
<name>A0A1L9PZA8_ASPVE</name>
<feature type="compositionally biased region" description="Polar residues" evidence="1">
    <location>
        <begin position="131"/>
        <end position="145"/>
    </location>
</feature>
<keyword evidence="3" id="KW-1185">Reference proteome</keyword>
<evidence type="ECO:0008006" key="4">
    <source>
        <dbReference type="Google" id="ProtNLM"/>
    </source>
</evidence>
<dbReference type="InterPro" id="IPR036779">
    <property type="entry name" value="LysM_dom_sf"/>
</dbReference>
<feature type="compositionally biased region" description="Polar residues" evidence="1">
    <location>
        <begin position="37"/>
        <end position="52"/>
    </location>
</feature>
<feature type="region of interest" description="Disordered" evidence="1">
    <location>
        <begin position="394"/>
        <end position="519"/>
    </location>
</feature>
<gene>
    <name evidence="2" type="ORF">ASPVEDRAFT_140105</name>
</gene>
<feature type="region of interest" description="Disordered" evidence="1">
    <location>
        <begin position="205"/>
        <end position="236"/>
    </location>
</feature>
<feature type="compositionally biased region" description="Basic and acidic residues" evidence="1">
    <location>
        <begin position="420"/>
        <end position="429"/>
    </location>
</feature>
<dbReference type="OrthoDB" id="2192830at2759"/>
<protein>
    <recommendedName>
        <fullName evidence="4">LysM domain-containing protein</fullName>
    </recommendedName>
</protein>
<dbReference type="EMBL" id="KV878135">
    <property type="protein sequence ID" value="OJJ06805.1"/>
    <property type="molecule type" value="Genomic_DNA"/>
</dbReference>
<feature type="compositionally biased region" description="Polar residues" evidence="1">
    <location>
        <begin position="160"/>
        <end position="178"/>
    </location>
</feature>
<organism evidence="2 3">
    <name type="scientific">Aspergillus versicolor CBS 583.65</name>
    <dbReference type="NCBI Taxonomy" id="1036611"/>
    <lineage>
        <taxon>Eukaryota</taxon>
        <taxon>Fungi</taxon>
        <taxon>Dikarya</taxon>
        <taxon>Ascomycota</taxon>
        <taxon>Pezizomycotina</taxon>
        <taxon>Eurotiomycetes</taxon>
        <taxon>Eurotiomycetidae</taxon>
        <taxon>Eurotiales</taxon>
        <taxon>Aspergillaceae</taxon>
        <taxon>Aspergillus</taxon>
        <taxon>Aspergillus subgen. Nidulantes</taxon>
    </lineage>
</organism>
<dbReference type="RefSeq" id="XP_040672567.1">
    <property type="nucleotide sequence ID" value="XM_040807629.1"/>
</dbReference>
<feature type="compositionally biased region" description="Basic and acidic residues" evidence="1">
    <location>
        <begin position="335"/>
        <end position="344"/>
    </location>
</feature>
<feature type="region of interest" description="Disordered" evidence="1">
    <location>
        <begin position="131"/>
        <end position="193"/>
    </location>
</feature>
<evidence type="ECO:0000256" key="1">
    <source>
        <dbReference type="SAM" id="MobiDB-lite"/>
    </source>
</evidence>
<feature type="compositionally biased region" description="Polar residues" evidence="1">
    <location>
        <begin position="534"/>
        <end position="549"/>
    </location>
</feature>
<dbReference type="STRING" id="1036611.A0A1L9PZA8"/>